<dbReference type="EMBL" id="JXRP01000009">
    <property type="protein sequence ID" value="KIL49653.1"/>
    <property type="molecule type" value="Genomic_DNA"/>
</dbReference>
<evidence type="ECO:0000313" key="11">
    <source>
        <dbReference type="Proteomes" id="UP000031938"/>
    </source>
</evidence>
<feature type="domain" description="Nitrite/sulphite reductase 4Fe-4S" evidence="8">
    <location>
        <begin position="135"/>
        <end position="287"/>
    </location>
</feature>
<dbReference type="GO" id="GO:0020037">
    <property type="term" value="F:heme binding"/>
    <property type="evidence" value="ECO:0007669"/>
    <property type="project" value="InterPro"/>
</dbReference>
<keyword evidence="7" id="KW-0411">Iron-sulfur</keyword>
<dbReference type="InterPro" id="IPR006067">
    <property type="entry name" value="NO2/SO3_Rdtase_4Fe4S_dom"/>
</dbReference>
<dbReference type="PROSITE" id="PS00365">
    <property type="entry name" value="NIR_SIR"/>
    <property type="match status" value="1"/>
</dbReference>
<dbReference type="Gene3D" id="3.90.480.20">
    <property type="match status" value="1"/>
</dbReference>
<accession>A0A0C2W0E0</accession>
<feature type="domain" description="Nitrite/sulphite reductase 4Fe-4S" evidence="8">
    <location>
        <begin position="393"/>
        <end position="530"/>
    </location>
</feature>
<dbReference type="GO" id="GO:0046872">
    <property type="term" value="F:metal ion binding"/>
    <property type="evidence" value="ECO:0007669"/>
    <property type="project" value="UniProtKB-KW"/>
</dbReference>
<gene>
    <name evidence="10" type="ORF">KP78_11210</name>
</gene>
<dbReference type="Pfam" id="PF03460">
    <property type="entry name" value="NIR_SIR_ferr"/>
    <property type="match status" value="2"/>
</dbReference>
<feature type="domain" description="Nitrite/Sulfite reductase ferredoxin-like" evidence="9">
    <location>
        <begin position="61"/>
        <end position="126"/>
    </location>
</feature>
<evidence type="ECO:0000256" key="2">
    <source>
        <dbReference type="ARBA" id="ARBA00022485"/>
    </source>
</evidence>
<organism evidence="10 11">
    <name type="scientific">Jeotgalibacillus soli</name>
    <dbReference type="NCBI Taxonomy" id="889306"/>
    <lineage>
        <taxon>Bacteria</taxon>
        <taxon>Bacillati</taxon>
        <taxon>Bacillota</taxon>
        <taxon>Bacilli</taxon>
        <taxon>Bacillales</taxon>
        <taxon>Caryophanaceae</taxon>
        <taxon>Jeotgalibacillus</taxon>
    </lineage>
</organism>
<dbReference type="PANTHER" id="PTHR32439:SF0">
    <property type="entry name" value="FERREDOXIN--NITRITE REDUCTASE, CHLOROPLASTIC"/>
    <property type="match status" value="1"/>
</dbReference>
<dbReference type="PRINTS" id="PR00397">
    <property type="entry name" value="SIROHAEM"/>
</dbReference>
<dbReference type="GO" id="GO:0051539">
    <property type="term" value="F:4 iron, 4 sulfur cluster binding"/>
    <property type="evidence" value="ECO:0007669"/>
    <property type="project" value="UniProtKB-KW"/>
</dbReference>
<protein>
    <submittedName>
        <fullName evidence="10">Ferredoxin-nitrite reductase</fullName>
    </submittedName>
</protein>
<dbReference type="InterPro" id="IPR006066">
    <property type="entry name" value="NO2/SO3_Rdtase_FeS/sirohaem_BS"/>
</dbReference>
<dbReference type="Pfam" id="PF01077">
    <property type="entry name" value="NIR_SIR"/>
    <property type="match status" value="2"/>
</dbReference>
<dbReference type="Gene3D" id="3.30.413.10">
    <property type="entry name" value="Sulfite Reductase Hemoprotein, domain 1"/>
    <property type="match status" value="2"/>
</dbReference>
<evidence type="ECO:0000313" key="10">
    <source>
        <dbReference type="EMBL" id="KIL49653.1"/>
    </source>
</evidence>
<evidence type="ECO:0000259" key="8">
    <source>
        <dbReference type="Pfam" id="PF01077"/>
    </source>
</evidence>
<dbReference type="Proteomes" id="UP000031938">
    <property type="component" value="Unassembled WGS sequence"/>
</dbReference>
<keyword evidence="2" id="KW-0004">4Fe-4S</keyword>
<dbReference type="FunFam" id="3.30.413.10:FF:000013">
    <property type="entry name" value="Sulfite reductase [ferredoxin]"/>
    <property type="match status" value="1"/>
</dbReference>
<dbReference type="InterPro" id="IPR045854">
    <property type="entry name" value="NO2/SO3_Rdtase_4Fe4S_sf"/>
</dbReference>
<dbReference type="PATRIC" id="fig|889306.3.peg.1129"/>
<evidence type="ECO:0000256" key="5">
    <source>
        <dbReference type="ARBA" id="ARBA00023002"/>
    </source>
</evidence>
<keyword evidence="11" id="KW-1185">Reference proteome</keyword>
<dbReference type="InterPro" id="IPR051329">
    <property type="entry name" value="NIR_SIR_4Fe-4S"/>
</dbReference>
<keyword evidence="3" id="KW-0349">Heme</keyword>
<dbReference type="OrthoDB" id="9803707at2"/>
<dbReference type="InterPro" id="IPR005117">
    <property type="entry name" value="NiRdtase/SiRdtase_haem-b_fer"/>
</dbReference>
<dbReference type="RefSeq" id="WP_041086900.1">
    <property type="nucleotide sequence ID" value="NZ_JXRP01000009.1"/>
</dbReference>
<comment type="caution">
    <text evidence="10">The sequence shown here is derived from an EMBL/GenBank/DDBJ whole genome shotgun (WGS) entry which is preliminary data.</text>
</comment>
<name>A0A0C2W0E0_9BACL</name>
<dbReference type="STRING" id="889306.KP78_11210"/>
<dbReference type="SUPFAM" id="SSF56014">
    <property type="entry name" value="Nitrite and sulphite reductase 4Fe-4S domain-like"/>
    <property type="match status" value="2"/>
</dbReference>
<dbReference type="InterPro" id="IPR036136">
    <property type="entry name" value="Nit/Sulf_reduc_fer-like_dom_sf"/>
</dbReference>
<evidence type="ECO:0000256" key="7">
    <source>
        <dbReference type="ARBA" id="ARBA00023014"/>
    </source>
</evidence>
<reference evidence="10 11" key="1">
    <citation type="submission" date="2015-01" db="EMBL/GenBank/DDBJ databases">
        <title>Genome sequencing of Jeotgalibacillus soli.</title>
        <authorList>
            <person name="Goh K.M."/>
            <person name="Chan K.-G."/>
            <person name="Yaakop A.S."/>
            <person name="Ee R."/>
            <person name="Gan H.M."/>
            <person name="Chan C.S."/>
        </authorList>
    </citation>
    <scope>NUCLEOTIDE SEQUENCE [LARGE SCALE GENOMIC DNA]</scope>
    <source>
        <strain evidence="10 11">P9</strain>
    </source>
</reference>
<keyword evidence="4" id="KW-0479">Metal-binding</keyword>
<evidence type="ECO:0000256" key="6">
    <source>
        <dbReference type="ARBA" id="ARBA00023004"/>
    </source>
</evidence>
<evidence type="ECO:0000256" key="4">
    <source>
        <dbReference type="ARBA" id="ARBA00022723"/>
    </source>
</evidence>
<dbReference type="AlphaFoldDB" id="A0A0C2W0E0"/>
<evidence type="ECO:0000256" key="3">
    <source>
        <dbReference type="ARBA" id="ARBA00022617"/>
    </source>
</evidence>
<feature type="domain" description="Nitrite/Sulfite reductase ferredoxin-like" evidence="9">
    <location>
        <begin position="312"/>
        <end position="375"/>
    </location>
</feature>
<keyword evidence="5" id="KW-0560">Oxidoreductase</keyword>
<dbReference type="PANTHER" id="PTHR32439">
    <property type="entry name" value="FERREDOXIN--NITRITE REDUCTASE, CHLOROPLASTIC"/>
    <property type="match status" value="1"/>
</dbReference>
<keyword evidence="6" id="KW-0408">Iron</keyword>
<dbReference type="SUPFAM" id="SSF55124">
    <property type="entry name" value="Nitrite/Sulfite reductase N-terminal domain-like"/>
    <property type="match status" value="2"/>
</dbReference>
<sequence>MAYVKQWAENEKLNKTEIAKLEKDGLKIIDDIPYYAENGFDSIPKEQWDLFKWAGLYLQRPKEDGYFMMRVNVPSGILTKPQVETLAGIAKDYGRGVFDITTRQAIQFHWLEIQQIPDIFKRLEAVGLSSAGACGDITRTIVGNPITGLDPDELFDTSAIVKEVYDYFQRNEDFSNLPRKYKLSISTNLKNASNAEINCASFTPAVKVIDGVEKKGFHLKVGGGLSARPYLAQTVDAFIDPERTLEVAIAVTTIFRDYGYREKRHLARLKFLIADWGVEKFKEKLEEFTGPLPSKGEEPVEEWNAGYFYGVHDQKQEGLKFLGFNVPVGRLDAEEVFELARISGKYGNGEIRTCNSQNLIIPNVPAEMVDELLAEPIFERVTINPNSFMGHAVSCTGIEYCNLALVETKERMRHVALELDNRIELDVPVRMHMVGCPNSCGQRQIADIGLQGMKVRNKEKQMIEAYEIYVGGTLNAGGQFNEKLKGKIPAEELNDVLVNLLQYFKAEKNAGESFFDFVQRVGIDTLQVQLDSILEPAAS</sequence>
<evidence type="ECO:0000259" key="9">
    <source>
        <dbReference type="Pfam" id="PF03460"/>
    </source>
</evidence>
<comment type="similarity">
    <text evidence="1">Belongs to the nitrite and sulfite reductase 4Fe-4S domain family.</text>
</comment>
<proteinExistence type="inferred from homology"/>
<dbReference type="GO" id="GO:0016491">
    <property type="term" value="F:oxidoreductase activity"/>
    <property type="evidence" value="ECO:0007669"/>
    <property type="project" value="UniProtKB-KW"/>
</dbReference>
<evidence type="ECO:0000256" key="1">
    <source>
        <dbReference type="ARBA" id="ARBA00010429"/>
    </source>
</evidence>